<keyword evidence="4" id="KW-1133">Transmembrane helix</keyword>
<keyword evidence="7" id="KW-1185">Reference proteome</keyword>
<keyword evidence="3" id="KW-0804">Transcription</keyword>
<dbReference type="InterPro" id="IPR018060">
    <property type="entry name" value="HTH_AraC"/>
</dbReference>
<evidence type="ECO:0000313" key="6">
    <source>
        <dbReference type="EMBL" id="CCH01774.1"/>
    </source>
</evidence>
<feature type="transmembrane region" description="Helical" evidence="4">
    <location>
        <begin position="74"/>
        <end position="93"/>
    </location>
</feature>
<dbReference type="Pfam" id="PF12833">
    <property type="entry name" value="HTH_18"/>
    <property type="match status" value="1"/>
</dbReference>
<dbReference type="HOGENOM" id="CLU_041408_1_1_10"/>
<dbReference type="InterPro" id="IPR009057">
    <property type="entry name" value="Homeodomain-like_sf"/>
</dbReference>
<evidence type="ECO:0000313" key="7">
    <source>
        <dbReference type="Proteomes" id="UP000011058"/>
    </source>
</evidence>
<evidence type="ECO:0000256" key="2">
    <source>
        <dbReference type="ARBA" id="ARBA00023125"/>
    </source>
</evidence>
<proteinExistence type="predicted"/>
<feature type="domain" description="HTH araC/xylS-type" evidence="5">
    <location>
        <begin position="272"/>
        <end position="376"/>
    </location>
</feature>
<dbReference type="Proteomes" id="UP000011058">
    <property type="component" value="Chromosome"/>
</dbReference>
<dbReference type="KEGG" id="fae:FAES_3767"/>
<accession>I0KCC1</accession>
<keyword evidence="4" id="KW-0472">Membrane</keyword>
<dbReference type="PANTHER" id="PTHR43280:SF29">
    <property type="entry name" value="ARAC-FAMILY TRANSCRIPTIONAL REGULATOR"/>
    <property type="match status" value="1"/>
</dbReference>
<feature type="transmembrane region" description="Helical" evidence="4">
    <location>
        <begin position="113"/>
        <end position="132"/>
    </location>
</feature>
<feature type="transmembrane region" description="Helical" evidence="4">
    <location>
        <begin position="152"/>
        <end position="172"/>
    </location>
</feature>
<dbReference type="PANTHER" id="PTHR43280">
    <property type="entry name" value="ARAC-FAMILY TRANSCRIPTIONAL REGULATOR"/>
    <property type="match status" value="1"/>
</dbReference>
<keyword evidence="4" id="KW-0812">Transmembrane</keyword>
<evidence type="ECO:0000256" key="1">
    <source>
        <dbReference type="ARBA" id="ARBA00023015"/>
    </source>
</evidence>
<dbReference type="InterPro" id="IPR001387">
    <property type="entry name" value="Cro/C1-type_HTH"/>
</dbReference>
<feature type="transmembrane region" description="Helical" evidence="4">
    <location>
        <begin position="18"/>
        <end position="37"/>
    </location>
</feature>
<dbReference type="InterPro" id="IPR018062">
    <property type="entry name" value="HTH_AraC-typ_CS"/>
</dbReference>
<dbReference type="AlphaFoldDB" id="I0KCC1"/>
<dbReference type="STRING" id="1166018.FAES_3767"/>
<dbReference type="GO" id="GO:0043565">
    <property type="term" value="F:sequence-specific DNA binding"/>
    <property type="evidence" value="ECO:0007669"/>
    <property type="project" value="InterPro"/>
</dbReference>
<dbReference type="SUPFAM" id="SSF46689">
    <property type="entry name" value="Homeodomain-like"/>
    <property type="match status" value="1"/>
</dbReference>
<keyword evidence="1" id="KW-0805">Transcription regulation</keyword>
<dbReference type="Gene3D" id="1.10.10.60">
    <property type="entry name" value="Homeodomain-like"/>
    <property type="match status" value="2"/>
</dbReference>
<dbReference type="EMBL" id="HE796683">
    <property type="protein sequence ID" value="CCH01774.1"/>
    <property type="molecule type" value="Genomic_DNA"/>
</dbReference>
<feature type="transmembrane region" description="Helical" evidence="4">
    <location>
        <begin position="222"/>
        <end position="243"/>
    </location>
</feature>
<feature type="transmembrane region" description="Helical" evidence="4">
    <location>
        <begin position="49"/>
        <end position="68"/>
    </location>
</feature>
<sequence>MCVTFVNNQAQRTVLTTFIQLVILLGGLQGLLIGLVHAFRRTPVSGSRYLGWALAVHALNNIYMWLYWTKWQLGWKVLILLPMNLILLPVYLLYSYVYSVSGAAGRFSTFRRFLMVGAGLEVALYLLPAGAALYQQSIDSTVFAFAKGVRNWLTLTALPIVIVSCLVLYNVISLCKQSADGPDQRAMHQWFYRLWAGLSMLVILALFPTAVSLLGFRPGRENYYPLGISSSLFLLFAGIWGFIRHERTSPPAMTEQPPIPAETPSAQAQLYQRMIELLESEQLYRQPNLKLADVAERLSVSPPYLSRIINQFQPAGFIDLVNTYRVDAVKRLMTDPAYRHYTLEGLGLEAGFGAKSTYQAAFKRLTGQTPSQYRAKQSPVS</sequence>
<reference evidence="6 7" key="1">
    <citation type="journal article" date="2012" name="J. Bacteriol.">
        <title>Genome Sequence of Fibrella aestuarina BUZ 2T, a Filamentous Marine Bacterium.</title>
        <authorList>
            <person name="Filippini M."/>
            <person name="Qi W."/>
            <person name="Blom J."/>
            <person name="Goesmann A."/>
            <person name="Smits T.H."/>
            <person name="Bagheri H.C."/>
        </authorList>
    </citation>
    <scope>NUCLEOTIDE SEQUENCE [LARGE SCALE GENOMIC DNA]</scope>
    <source>
        <strain evidence="7">BUZ 2T</strain>
    </source>
</reference>
<evidence type="ECO:0000259" key="5">
    <source>
        <dbReference type="PROSITE" id="PS01124"/>
    </source>
</evidence>
<dbReference type="PROSITE" id="PS00041">
    <property type="entry name" value="HTH_ARAC_FAMILY_1"/>
    <property type="match status" value="1"/>
</dbReference>
<dbReference type="GO" id="GO:0003700">
    <property type="term" value="F:DNA-binding transcription factor activity"/>
    <property type="evidence" value="ECO:0007669"/>
    <property type="project" value="InterPro"/>
</dbReference>
<dbReference type="PROSITE" id="PS01124">
    <property type="entry name" value="HTH_ARAC_FAMILY_2"/>
    <property type="match status" value="1"/>
</dbReference>
<dbReference type="CDD" id="cd00093">
    <property type="entry name" value="HTH_XRE"/>
    <property type="match status" value="1"/>
</dbReference>
<evidence type="ECO:0000256" key="3">
    <source>
        <dbReference type="ARBA" id="ARBA00023163"/>
    </source>
</evidence>
<dbReference type="SMART" id="SM00342">
    <property type="entry name" value="HTH_ARAC"/>
    <property type="match status" value="1"/>
</dbReference>
<name>I0KCC1_9BACT</name>
<evidence type="ECO:0000256" key="4">
    <source>
        <dbReference type="SAM" id="Phobius"/>
    </source>
</evidence>
<organism evidence="6 7">
    <name type="scientific">Fibrella aestuarina BUZ 2</name>
    <dbReference type="NCBI Taxonomy" id="1166018"/>
    <lineage>
        <taxon>Bacteria</taxon>
        <taxon>Pseudomonadati</taxon>
        <taxon>Bacteroidota</taxon>
        <taxon>Cytophagia</taxon>
        <taxon>Cytophagales</taxon>
        <taxon>Spirosomataceae</taxon>
        <taxon>Fibrella</taxon>
    </lineage>
</organism>
<protein>
    <submittedName>
        <fullName evidence="6">Transcriptional regulator, AraC family</fullName>
    </submittedName>
</protein>
<feature type="transmembrane region" description="Helical" evidence="4">
    <location>
        <begin position="192"/>
        <end position="216"/>
    </location>
</feature>
<dbReference type="eggNOG" id="COG2207">
    <property type="taxonomic scope" value="Bacteria"/>
</dbReference>
<keyword evidence="2" id="KW-0238">DNA-binding</keyword>
<gene>
    <name evidence="6" type="ORF">FAES_3767</name>
</gene>